<dbReference type="GO" id="GO:0005886">
    <property type="term" value="C:plasma membrane"/>
    <property type="evidence" value="ECO:0007669"/>
    <property type="project" value="UniProtKB-SubCell"/>
</dbReference>
<comment type="caution">
    <text evidence="8">The sequence shown here is derived from an EMBL/GenBank/DDBJ whole genome shotgun (WGS) entry which is preliminary data.</text>
</comment>
<accession>A0A2W5KK44</accession>
<keyword evidence="3" id="KW-1003">Cell membrane</keyword>
<evidence type="ECO:0000313" key="9">
    <source>
        <dbReference type="Proteomes" id="UP000249046"/>
    </source>
</evidence>
<comment type="subcellular location">
    <subcellularLocation>
        <location evidence="1">Cell membrane</location>
        <topology evidence="1">Multi-pass membrane protein</topology>
    </subcellularLocation>
</comment>
<dbReference type="Proteomes" id="UP000249046">
    <property type="component" value="Unassembled WGS sequence"/>
</dbReference>
<evidence type="ECO:0000256" key="6">
    <source>
        <dbReference type="ARBA" id="ARBA00023136"/>
    </source>
</evidence>
<keyword evidence="4 7" id="KW-0812">Transmembrane</keyword>
<evidence type="ECO:0000313" key="8">
    <source>
        <dbReference type="EMBL" id="PZQ17401.1"/>
    </source>
</evidence>
<dbReference type="Pfam" id="PF07681">
    <property type="entry name" value="DoxX"/>
    <property type="match status" value="1"/>
</dbReference>
<dbReference type="InterPro" id="IPR032808">
    <property type="entry name" value="DoxX"/>
</dbReference>
<evidence type="ECO:0000256" key="4">
    <source>
        <dbReference type="ARBA" id="ARBA00022692"/>
    </source>
</evidence>
<comment type="similarity">
    <text evidence="2">Belongs to the DoxX family.</text>
</comment>
<feature type="transmembrane region" description="Helical" evidence="7">
    <location>
        <begin position="86"/>
        <end position="107"/>
    </location>
</feature>
<organism evidence="8 9">
    <name type="scientific">Rhodanobacter denitrificans</name>
    <dbReference type="NCBI Taxonomy" id="666685"/>
    <lineage>
        <taxon>Bacteria</taxon>
        <taxon>Pseudomonadati</taxon>
        <taxon>Pseudomonadota</taxon>
        <taxon>Gammaproteobacteria</taxon>
        <taxon>Lysobacterales</taxon>
        <taxon>Rhodanobacteraceae</taxon>
        <taxon>Rhodanobacter</taxon>
    </lineage>
</organism>
<dbReference type="PANTHER" id="PTHR33452:SF1">
    <property type="entry name" value="INNER MEMBRANE PROTEIN YPHA-RELATED"/>
    <property type="match status" value="1"/>
</dbReference>
<name>A0A2W5KK44_9GAMM</name>
<sequence>MDPVIALCRRLLSFAASIEWLGPLLLRLGFGYFWLETGWAKLMNLDAFAARFVDWGIPFAPVSAALSAGTELVGGALLMIGLFTRLASAALGFNMIVAIALVVIGDVSTLDEFVELDEVLYVLVFIWLLLAGPGKASVDHWLAGRLGLPRRD</sequence>
<evidence type="ECO:0000256" key="7">
    <source>
        <dbReference type="SAM" id="Phobius"/>
    </source>
</evidence>
<evidence type="ECO:0000256" key="5">
    <source>
        <dbReference type="ARBA" id="ARBA00022989"/>
    </source>
</evidence>
<keyword evidence="5 7" id="KW-1133">Transmembrane helix</keyword>
<evidence type="ECO:0000256" key="2">
    <source>
        <dbReference type="ARBA" id="ARBA00006679"/>
    </source>
</evidence>
<reference evidence="8 9" key="1">
    <citation type="submission" date="2017-08" db="EMBL/GenBank/DDBJ databases">
        <title>Infants hospitalized years apart are colonized by the same room-sourced microbial strains.</title>
        <authorList>
            <person name="Brooks B."/>
            <person name="Olm M.R."/>
            <person name="Firek B.A."/>
            <person name="Baker R."/>
            <person name="Thomas B.C."/>
            <person name="Morowitz M.J."/>
            <person name="Banfield J.F."/>
        </authorList>
    </citation>
    <scope>NUCLEOTIDE SEQUENCE [LARGE SCALE GENOMIC DNA]</scope>
    <source>
        <strain evidence="8">S2_005_003_R2_42</strain>
    </source>
</reference>
<keyword evidence="6 7" id="KW-0472">Membrane</keyword>
<proteinExistence type="inferred from homology"/>
<feature type="transmembrane region" description="Helical" evidence="7">
    <location>
        <begin position="55"/>
        <end position="79"/>
    </location>
</feature>
<feature type="transmembrane region" description="Helical" evidence="7">
    <location>
        <begin position="12"/>
        <end position="35"/>
    </location>
</feature>
<protein>
    <submittedName>
        <fullName evidence="8">DoxX family protein</fullName>
    </submittedName>
</protein>
<gene>
    <name evidence="8" type="ORF">DI564_06230</name>
</gene>
<dbReference type="EMBL" id="QFPO01000004">
    <property type="protein sequence ID" value="PZQ17401.1"/>
    <property type="molecule type" value="Genomic_DNA"/>
</dbReference>
<feature type="transmembrane region" description="Helical" evidence="7">
    <location>
        <begin position="119"/>
        <end position="142"/>
    </location>
</feature>
<dbReference type="InterPro" id="IPR051907">
    <property type="entry name" value="DoxX-like_oxidoreductase"/>
</dbReference>
<dbReference type="PANTHER" id="PTHR33452">
    <property type="entry name" value="OXIDOREDUCTASE CATD-RELATED"/>
    <property type="match status" value="1"/>
</dbReference>
<dbReference type="AlphaFoldDB" id="A0A2W5KK44"/>
<evidence type="ECO:0000256" key="1">
    <source>
        <dbReference type="ARBA" id="ARBA00004651"/>
    </source>
</evidence>
<evidence type="ECO:0000256" key="3">
    <source>
        <dbReference type="ARBA" id="ARBA00022475"/>
    </source>
</evidence>